<evidence type="ECO:0000256" key="4">
    <source>
        <dbReference type="PROSITE-ProRule" id="PRU00322"/>
    </source>
</evidence>
<reference evidence="7" key="1">
    <citation type="submission" date="2021-02" db="EMBL/GenBank/DDBJ databases">
        <authorList>
            <person name="Nowell W R."/>
        </authorList>
    </citation>
    <scope>NUCLEOTIDE SEQUENCE</scope>
</reference>
<evidence type="ECO:0000256" key="2">
    <source>
        <dbReference type="ARBA" id="ARBA00022771"/>
    </source>
</evidence>
<dbReference type="GO" id="GO:0008270">
    <property type="term" value="F:zinc ion binding"/>
    <property type="evidence" value="ECO:0007669"/>
    <property type="project" value="UniProtKB-KW"/>
</dbReference>
<feature type="compositionally biased region" description="Basic and acidic residues" evidence="5">
    <location>
        <begin position="1856"/>
        <end position="1866"/>
    </location>
</feature>
<feature type="region of interest" description="Disordered" evidence="5">
    <location>
        <begin position="1856"/>
        <end position="1890"/>
    </location>
</feature>
<feature type="compositionally biased region" description="Low complexity" evidence="5">
    <location>
        <begin position="1871"/>
        <end position="1886"/>
    </location>
</feature>
<feature type="domain" description="RanBP2-type" evidence="6">
    <location>
        <begin position="78"/>
        <end position="107"/>
    </location>
</feature>
<keyword evidence="1" id="KW-0479">Metal-binding</keyword>
<dbReference type="InterPro" id="IPR043472">
    <property type="entry name" value="Macro_dom-like"/>
</dbReference>
<evidence type="ECO:0000313" key="7">
    <source>
        <dbReference type="EMBL" id="CAF1197827.1"/>
    </source>
</evidence>
<evidence type="ECO:0000256" key="5">
    <source>
        <dbReference type="SAM" id="MobiDB-lite"/>
    </source>
</evidence>
<feature type="compositionally biased region" description="Low complexity" evidence="5">
    <location>
        <begin position="250"/>
        <end position="261"/>
    </location>
</feature>
<accession>A0A814W854</accession>
<evidence type="ECO:0000313" key="8">
    <source>
        <dbReference type="EMBL" id="CAF3962217.1"/>
    </source>
</evidence>
<feature type="compositionally biased region" description="Polar residues" evidence="5">
    <location>
        <begin position="119"/>
        <end position="131"/>
    </location>
</feature>
<dbReference type="PROSITE" id="PS50199">
    <property type="entry name" value="ZF_RANBP2_2"/>
    <property type="match status" value="2"/>
</dbReference>
<sequence>MSNNDSLKHCDRLKCVRKNIEAGNAECPLCRRWLSALASNFSVNDQGATGYAAASGKEEKDLKKPSSQASASASACKDSNEWTCERCTLLNKPSASICEVCELPRPSVSASASVSDSSNLKTQPFQSNGQETIEFRREEPSVRSTEAEPRDEWFCSSCTYLNLGSDRTCIICKEGKRPTIRPILPANEHRVRHRSPSQESFSSQRRRHSPSEESVRQPYPTTMPPYSKSQFSSPNIDAARSATESTNMHSSSPSTIPKSSVSTPTHLEIFTIYIPDLPADKSDVQLEQMIRHRLDNDPQVTVIDIKCYSRFSVGILRVQSHADKRHLVSNIQSIVLNPPDSTAISFTDAVELVSYIVFDAKLKTIPTKNEVLQRWIQVYKTARPEQCQPISVLFPNIFRIVFTSFDDLLQASTISDFAVNNEFATVYFRADCSYFEDLPATLSQEDLFSAIARRIGLTTSPASSLYVQCNRDARNAIVLAADQARKWIHETTLCIGTLVLTKKAHTAYRLLLQPVPHDCPLQSILQHHLFHTGIVNYSRKEESLVLELNDRNVYEDILTIGALRVDHHKILLKAYSALNDPEGSEITVENWYETRMLDYKPDIMPFVVNRQDPIFRYKWNSKIWHEQFQKADVANQSGQNLNRIRHLLRVTAMLNTIGAIRKKSYKLDDNKEIKLRDEPLKTITYNHQSKLFSARKISSASYITKFPSTTVEVINRDCLAVYQQLASSGRRPLVLNMANQTSAGGGYRRGDGAQEENTFRRSNYCLSLDVEMDESNRSERFQSAADGQLKSISKNDHMYPMDDFGAVYTSGIIVFRDSEDRGYAFLDEPVYNVCAIAMAAFREPKLENQMLTGRAAAGMRRKIENIFAIAYHQNHDCLVLSALGCGAFKNPPQHVALLFKSVIYQYAGYFRSIHFAIIDDHNTGNQLNPQGNFLPFQSALDGLVVSSRNLKLANMVSGPFRLLNNVGSDGQLDLSDVHIFELTPCKYGAKCHDLYDAQHAKSFSHPSVCPYQPDCENTYDDVHMFSFIHRTKCRDGGECEKIKDEKHANQYDHPDFCSGGGACADMHQEHLIACRHVPLCKDGLKCTQYLDCVYEHRRAYRHCRLKCPHGGFCANFHDEKHLQDQDHPFPPPCPFTPFHCQLHIDFIQSKNPQATPSHIRTHCLTYAHVCPFGRECNDTTESHAQISIHIPRQMCPYQDRCTEMTNEEHLNSFSHPKIRDIRLFCSYPGYECRDRYKIEHRHRYRHARNHDYDGIVRYFALNKLTKFLRNQSEMSKVLNAYIDGQKWHRPAMISPEIRNWIRALEPIHRCRKIIFESILVHNHLMSRGQMNLLGEPRFVTNAVVQHGLVRHVFKRLNNPTSESHCRDLVQAIVSLEFDKKAQSTEAAIAPMAMATTTTSSSSDHQYIIQMKENILRKVLDQSDMHRIKSCAKAIAQASLNLRQDPMGIGYIPDTALSTDKHIFSIVGPHRGENYGEIVLVFKQELMFHPDANFSIQAGTSFHSGNAYQWRPWLQDPGQKDDRVKNFHASKLHCSIPGYETAAALQVMALTGQDKKTIDVDLKAIIKWWSIAESHTVFEGHLPQLVPLDYIDHVYMPQTVFDSLTPEAQQSAKTIFRRALTISNKTGKAYESFVYAELIKRIEHNISKPPLSRGMMITLASSSFYEHIPLPMTITQSYNLFNHNKSGTRASHQPEVTLIYWQAMHGDMMVTISNEPIDCTQEQPNLRCLICYVAEAPLMTSRDYHESYSYLSNDHPLKHSVISRESKFKDGSCRFYRGCNTDDYLTFCLKIEYLQGRVSLSHAGSNSIYNHEVITAKFQKGEFDLSKLDFVHVSAGNGTIPVKNMVIRHEPNADLHPSFDTKFKKDGTAVPPTSTDPSSDSKATSATSEKKKEGIISKIVNAVCAPFSSPSLSPCGYSVNCVERELPEHTTKYSHPCRYSELCQNMQNEPHLTHAPHKVLKCQYDRSCRELENPVHRASYRHSNMPDFFIPCRYHQNCKDKSSKHRQLYSHGEQVPIPGDASSGKSSEQPSASKQKQNYQHDSKSMIPCRHGRQCREKNDQHHASQYSHPSS</sequence>
<feature type="region of interest" description="Disordered" evidence="5">
    <location>
        <begin position="2002"/>
        <end position="2071"/>
    </location>
</feature>
<evidence type="ECO:0000256" key="3">
    <source>
        <dbReference type="ARBA" id="ARBA00022833"/>
    </source>
</evidence>
<feature type="compositionally biased region" description="Basic and acidic residues" evidence="5">
    <location>
        <begin position="2053"/>
        <end position="2062"/>
    </location>
</feature>
<dbReference type="InterPro" id="IPR012664">
    <property type="entry name" value="CHP02452"/>
</dbReference>
<dbReference type="SMART" id="SM00547">
    <property type="entry name" value="ZnF_RBZ"/>
    <property type="match status" value="2"/>
</dbReference>
<keyword evidence="3" id="KW-0862">Zinc</keyword>
<dbReference type="Gene3D" id="3.40.220.10">
    <property type="entry name" value="Leucine Aminopeptidase, subunit E, domain 1"/>
    <property type="match status" value="1"/>
</dbReference>
<dbReference type="InterPro" id="IPR036443">
    <property type="entry name" value="Znf_RanBP2_sf"/>
</dbReference>
<organism evidence="7 9">
    <name type="scientific">Didymodactylos carnosus</name>
    <dbReference type="NCBI Taxonomy" id="1234261"/>
    <lineage>
        <taxon>Eukaryota</taxon>
        <taxon>Metazoa</taxon>
        <taxon>Spiralia</taxon>
        <taxon>Gnathifera</taxon>
        <taxon>Rotifera</taxon>
        <taxon>Eurotatoria</taxon>
        <taxon>Bdelloidea</taxon>
        <taxon>Philodinida</taxon>
        <taxon>Philodinidae</taxon>
        <taxon>Didymodactylos</taxon>
    </lineage>
</organism>
<dbReference type="EMBL" id="CAJNOQ010008459">
    <property type="protein sequence ID" value="CAF1197827.1"/>
    <property type="molecule type" value="Genomic_DNA"/>
</dbReference>
<gene>
    <name evidence="7" type="ORF">GPM918_LOCUS23559</name>
    <name evidence="8" type="ORF">SRO942_LOCUS23558</name>
</gene>
<dbReference type="SUPFAM" id="SSF90209">
    <property type="entry name" value="Ran binding protein zinc finger-like"/>
    <property type="match status" value="1"/>
</dbReference>
<feature type="compositionally biased region" description="Polar residues" evidence="5">
    <location>
        <begin position="2022"/>
        <end position="2037"/>
    </location>
</feature>
<evidence type="ECO:0000256" key="1">
    <source>
        <dbReference type="ARBA" id="ARBA00022723"/>
    </source>
</evidence>
<feature type="region of interest" description="Disordered" evidence="5">
    <location>
        <begin position="110"/>
        <end position="144"/>
    </location>
</feature>
<dbReference type="SUPFAM" id="SSF52949">
    <property type="entry name" value="Macro domain-like"/>
    <property type="match status" value="1"/>
</dbReference>
<dbReference type="EMBL" id="CAJOBC010008460">
    <property type="protein sequence ID" value="CAF3962217.1"/>
    <property type="molecule type" value="Genomic_DNA"/>
</dbReference>
<dbReference type="Proteomes" id="UP000681722">
    <property type="component" value="Unassembled WGS sequence"/>
</dbReference>
<feature type="domain" description="RanBP2-type" evidence="6">
    <location>
        <begin position="149"/>
        <end position="178"/>
    </location>
</feature>
<evidence type="ECO:0000259" key="6">
    <source>
        <dbReference type="PROSITE" id="PS50199"/>
    </source>
</evidence>
<dbReference type="Gene3D" id="2.30.30.380">
    <property type="entry name" value="Zn-finger domain of Sec23/24"/>
    <property type="match status" value="1"/>
</dbReference>
<feature type="region of interest" description="Disordered" evidence="5">
    <location>
        <begin position="183"/>
        <end position="261"/>
    </location>
</feature>
<keyword evidence="2 4" id="KW-0863">Zinc-finger</keyword>
<dbReference type="PANTHER" id="PTHR35596">
    <property type="entry name" value="DUF2263 DOMAIN-CONTAINING PROTEIN"/>
    <property type="match status" value="1"/>
</dbReference>
<proteinExistence type="predicted"/>
<keyword evidence="9" id="KW-1185">Reference proteome</keyword>
<name>A0A814W854_9BILA</name>
<dbReference type="Proteomes" id="UP000663829">
    <property type="component" value="Unassembled WGS sequence"/>
</dbReference>
<dbReference type="NCBIfam" id="TIGR02452">
    <property type="entry name" value="TIGR02452 family protein"/>
    <property type="match status" value="1"/>
</dbReference>
<dbReference type="PANTHER" id="PTHR35596:SF1">
    <property type="entry name" value="MICROBIAL-TYPE PARG CATALYTIC DOMAIN-CONTAINING PROTEIN"/>
    <property type="match status" value="1"/>
</dbReference>
<dbReference type="InterPro" id="IPR001876">
    <property type="entry name" value="Znf_RanBP2"/>
</dbReference>
<protein>
    <recommendedName>
        <fullName evidence="6">RanBP2-type domain-containing protein</fullName>
    </recommendedName>
</protein>
<feature type="compositionally biased region" description="Basic and acidic residues" evidence="5">
    <location>
        <begin position="133"/>
        <end position="144"/>
    </location>
</feature>
<dbReference type="PROSITE" id="PS01358">
    <property type="entry name" value="ZF_RANBP2_1"/>
    <property type="match status" value="2"/>
</dbReference>
<comment type="caution">
    <text evidence="7">The sequence shown here is derived from an EMBL/GenBank/DDBJ whole genome shotgun (WGS) entry which is preliminary data.</text>
</comment>
<dbReference type="Pfam" id="PF10021">
    <property type="entry name" value="PARG_cat_microb"/>
    <property type="match status" value="1"/>
</dbReference>
<evidence type="ECO:0000313" key="9">
    <source>
        <dbReference type="Proteomes" id="UP000663829"/>
    </source>
</evidence>
<dbReference type="InterPro" id="IPR019261">
    <property type="entry name" value="PARG_cat_microbial"/>
</dbReference>
<dbReference type="OrthoDB" id="9985428at2759"/>